<evidence type="ECO:0000256" key="3">
    <source>
        <dbReference type="PROSITE-ProRule" id="PRU10141"/>
    </source>
</evidence>
<dbReference type="EMBL" id="KN833005">
    <property type="protein sequence ID" value="KIM80160.1"/>
    <property type="molecule type" value="Genomic_DNA"/>
</dbReference>
<dbReference type="Gene3D" id="1.10.510.10">
    <property type="entry name" value="Transferase(Phosphotransferase) domain 1"/>
    <property type="match status" value="1"/>
</dbReference>
<keyword evidence="2 3" id="KW-0067">ATP-binding</keyword>
<keyword evidence="4" id="KW-0808">Transferase</keyword>
<evidence type="ECO:0000256" key="5">
    <source>
        <dbReference type="SAM" id="MobiDB-lite"/>
    </source>
</evidence>
<dbReference type="Proteomes" id="UP000054166">
    <property type="component" value="Unassembled WGS sequence"/>
</dbReference>
<dbReference type="Pfam" id="PF00069">
    <property type="entry name" value="Pkinase"/>
    <property type="match status" value="1"/>
</dbReference>
<dbReference type="InterPro" id="IPR011009">
    <property type="entry name" value="Kinase-like_dom_sf"/>
</dbReference>
<dbReference type="PROSITE" id="PS00107">
    <property type="entry name" value="PROTEIN_KINASE_ATP"/>
    <property type="match status" value="1"/>
</dbReference>
<gene>
    <name evidence="7" type="ORF">PILCRDRAFT_73537</name>
</gene>
<dbReference type="HOGENOM" id="CLU_000288_63_0_1"/>
<feature type="non-terminal residue" evidence="7">
    <location>
        <position position="296"/>
    </location>
</feature>
<feature type="region of interest" description="Disordered" evidence="5">
    <location>
        <begin position="1"/>
        <end position="20"/>
    </location>
</feature>
<organism evidence="7 8">
    <name type="scientific">Piloderma croceum (strain F 1598)</name>
    <dbReference type="NCBI Taxonomy" id="765440"/>
    <lineage>
        <taxon>Eukaryota</taxon>
        <taxon>Fungi</taxon>
        <taxon>Dikarya</taxon>
        <taxon>Basidiomycota</taxon>
        <taxon>Agaricomycotina</taxon>
        <taxon>Agaricomycetes</taxon>
        <taxon>Agaricomycetidae</taxon>
        <taxon>Atheliales</taxon>
        <taxon>Atheliaceae</taxon>
        <taxon>Piloderma</taxon>
    </lineage>
</organism>
<dbReference type="AlphaFoldDB" id="A0A0C3F6C3"/>
<evidence type="ECO:0000256" key="4">
    <source>
        <dbReference type="RuleBase" id="RU000304"/>
    </source>
</evidence>
<evidence type="ECO:0000313" key="7">
    <source>
        <dbReference type="EMBL" id="KIM80160.1"/>
    </source>
</evidence>
<keyword evidence="1 3" id="KW-0547">Nucleotide-binding</keyword>
<dbReference type="InterPro" id="IPR000719">
    <property type="entry name" value="Prot_kinase_dom"/>
</dbReference>
<dbReference type="PIRSF" id="PIRSF000654">
    <property type="entry name" value="Integrin-linked_kinase"/>
    <property type="match status" value="1"/>
</dbReference>
<evidence type="ECO:0000259" key="6">
    <source>
        <dbReference type="PROSITE" id="PS50011"/>
    </source>
</evidence>
<reference evidence="7 8" key="1">
    <citation type="submission" date="2014-04" db="EMBL/GenBank/DDBJ databases">
        <authorList>
            <consortium name="DOE Joint Genome Institute"/>
            <person name="Kuo A."/>
            <person name="Tarkka M."/>
            <person name="Buscot F."/>
            <person name="Kohler A."/>
            <person name="Nagy L.G."/>
            <person name="Floudas D."/>
            <person name="Copeland A."/>
            <person name="Barry K.W."/>
            <person name="Cichocki N."/>
            <person name="Veneault-Fourrey C."/>
            <person name="LaButti K."/>
            <person name="Lindquist E.A."/>
            <person name="Lipzen A."/>
            <person name="Lundell T."/>
            <person name="Morin E."/>
            <person name="Murat C."/>
            <person name="Sun H."/>
            <person name="Tunlid A."/>
            <person name="Henrissat B."/>
            <person name="Grigoriev I.V."/>
            <person name="Hibbett D.S."/>
            <person name="Martin F."/>
            <person name="Nordberg H.P."/>
            <person name="Cantor M.N."/>
            <person name="Hua S.X."/>
        </authorList>
    </citation>
    <scope>NUCLEOTIDE SEQUENCE [LARGE SCALE GENOMIC DNA]</scope>
    <source>
        <strain evidence="7 8">F 1598</strain>
    </source>
</reference>
<reference evidence="8" key="2">
    <citation type="submission" date="2015-01" db="EMBL/GenBank/DDBJ databases">
        <title>Evolutionary Origins and Diversification of the Mycorrhizal Mutualists.</title>
        <authorList>
            <consortium name="DOE Joint Genome Institute"/>
            <consortium name="Mycorrhizal Genomics Consortium"/>
            <person name="Kohler A."/>
            <person name="Kuo A."/>
            <person name="Nagy L.G."/>
            <person name="Floudas D."/>
            <person name="Copeland A."/>
            <person name="Barry K.W."/>
            <person name="Cichocki N."/>
            <person name="Veneault-Fourrey C."/>
            <person name="LaButti K."/>
            <person name="Lindquist E.A."/>
            <person name="Lipzen A."/>
            <person name="Lundell T."/>
            <person name="Morin E."/>
            <person name="Murat C."/>
            <person name="Riley R."/>
            <person name="Ohm R."/>
            <person name="Sun H."/>
            <person name="Tunlid A."/>
            <person name="Henrissat B."/>
            <person name="Grigoriev I.V."/>
            <person name="Hibbett D.S."/>
            <person name="Martin F."/>
        </authorList>
    </citation>
    <scope>NUCLEOTIDE SEQUENCE [LARGE SCALE GENOMIC DNA]</scope>
    <source>
        <strain evidence="8">F 1598</strain>
    </source>
</reference>
<evidence type="ECO:0000256" key="2">
    <source>
        <dbReference type="ARBA" id="ARBA00022840"/>
    </source>
</evidence>
<dbReference type="SUPFAM" id="SSF56112">
    <property type="entry name" value="Protein kinase-like (PK-like)"/>
    <property type="match status" value="1"/>
</dbReference>
<proteinExistence type="inferred from homology"/>
<sequence length="296" mass="33477">MSSAAAAQGHKHTGSVSQNHKAQLANAYNELGKELSSNKIRVVGNYTLGKVIGEGAYGKVRLGTHRLTSTRVAIKQIPKAMSASLTREIHHHRQLHHPHVTQMYEVIATESSIWIVTELCSGGELFDYLAEKSRLAEAEARVLFGQLCLAVYYLHEKGIVHRDLKLENVLLDERCRVKLGDFGFTREYDRGTYMETFCGTTGYASPEMLLGKKYLGPEVDVWSLGIILYCLLTGTLPFDHDDESVMRDMIIQGDFEDPEWLSIDARYLIQNILIKDPTKRLTIPQILAHPWFTRFN</sequence>
<dbReference type="CDD" id="cd14003">
    <property type="entry name" value="STKc_AMPK-like"/>
    <property type="match status" value="1"/>
</dbReference>
<keyword evidence="8" id="KW-1185">Reference proteome</keyword>
<feature type="binding site" evidence="3">
    <location>
        <position position="75"/>
    </location>
    <ligand>
        <name>ATP</name>
        <dbReference type="ChEBI" id="CHEBI:30616"/>
    </ligand>
</feature>
<dbReference type="GO" id="GO:0005737">
    <property type="term" value="C:cytoplasm"/>
    <property type="evidence" value="ECO:0007669"/>
    <property type="project" value="TreeGrafter"/>
</dbReference>
<accession>A0A0C3F6C3</accession>
<dbReference type="InParanoid" id="A0A0C3F6C3"/>
<dbReference type="InterPro" id="IPR008271">
    <property type="entry name" value="Ser/Thr_kinase_AS"/>
</dbReference>
<dbReference type="GO" id="GO:0004674">
    <property type="term" value="F:protein serine/threonine kinase activity"/>
    <property type="evidence" value="ECO:0007669"/>
    <property type="project" value="UniProtKB-KW"/>
</dbReference>
<dbReference type="STRING" id="765440.A0A0C3F6C3"/>
<evidence type="ECO:0000256" key="1">
    <source>
        <dbReference type="ARBA" id="ARBA00022741"/>
    </source>
</evidence>
<dbReference type="PROSITE" id="PS00108">
    <property type="entry name" value="PROTEIN_KINASE_ST"/>
    <property type="match status" value="1"/>
</dbReference>
<keyword evidence="4" id="KW-0418">Kinase</keyword>
<dbReference type="SMART" id="SM00220">
    <property type="entry name" value="S_TKc"/>
    <property type="match status" value="1"/>
</dbReference>
<dbReference type="FunFam" id="1.10.510.10:FF:000571">
    <property type="entry name" value="Maternal embryonic leucine zipper kinase"/>
    <property type="match status" value="1"/>
</dbReference>
<dbReference type="PANTHER" id="PTHR24346">
    <property type="entry name" value="MAP/MICROTUBULE AFFINITY-REGULATING KINASE"/>
    <property type="match status" value="1"/>
</dbReference>
<dbReference type="OrthoDB" id="504170at2759"/>
<evidence type="ECO:0000313" key="8">
    <source>
        <dbReference type="Proteomes" id="UP000054166"/>
    </source>
</evidence>
<dbReference type="InterPro" id="IPR017441">
    <property type="entry name" value="Protein_kinase_ATP_BS"/>
</dbReference>
<feature type="domain" description="Protein kinase" evidence="6">
    <location>
        <begin position="46"/>
        <end position="292"/>
    </location>
</feature>
<dbReference type="GO" id="GO:0005524">
    <property type="term" value="F:ATP binding"/>
    <property type="evidence" value="ECO:0007669"/>
    <property type="project" value="UniProtKB-UniRule"/>
</dbReference>
<dbReference type="GO" id="GO:0035556">
    <property type="term" value="P:intracellular signal transduction"/>
    <property type="evidence" value="ECO:0007669"/>
    <property type="project" value="TreeGrafter"/>
</dbReference>
<dbReference type="PANTHER" id="PTHR24346:SF110">
    <property type="entry name" value="NON-SPECIFIC SERINE_THREONINE PROTEIN KINASE"/>
    <property type="match status" value="1"/>
</dbReference>
<dbReference type="FunCoup" id="A0A0C3F6C3">
    <property type="interactions" value="60"/>
</dbReference>
<keyword evidence="4" id="KW-0723">Serine/threonine-protein kinase</keyword>
<protein>
    <recommendedName>
        <fullName evidence="6">Protein kinase domain-containing protein</fullName>
    </recommendedName>
</protein>
<dbReference type="PROSITE" id="PS50011">
    <property type="entry name" value="PROTEIN_KINASE_DOM"/>
    <property type="match status" value="1"/>
</dbReference>
<comment type="similarity">
    <text evidence="4">Belongs to the protein kinase superfamily.</text>
</comment>
<name>A0A0C3F6C3_PILCF</name>